<keyword evidence="2" id="KW-1185">Reference proteome</keyword>
<reference evidence="2" key="1">
    <citation type="journal article" date="2019" name="Int. J. Syst. Evol. Microbiol.">
        <title>The Global Catalogue of Microorganisms (GCM) 10K type strain sequencing project: providing services to taxonomists for standard genome sequencing and annotation.</title>
        <authorList>
            <consortium name="The Broad Institute Genomics Platform"/>
            <consortium name="The Broad Institute Genome Sequencing Center for Infectious Disease"/>
            <person name="Wu L."/>
            <person name="Ma J."/>
        </authorList>
    </citation>
    <scope>NUCLEOTIDE SEQUENCE [LARGE SCALE GENOMIC DNA]</scope>
    <source>
        <strain evidence="2">TBRC 5832</strain>
    </source>
</reference>
<accession>A0ABV8J8J6</accession>
<evidence type="ECO:0000313" key="1">
    <source>
        <dbReference type="EMBL" id="MFC4072486.1"/>
    </source>
</evidence>
<sequence>MTVHTTSQLLDDLKQGLVEVMGDDVLLAVDITPDTRFDDDLALESIEFVALGEYLRERYGDRVDFAGFIAGMELDEIMSLTVGRLLAYISDRLADTSAPV</sequence>
<proteinExistence type="predicted"/>
<dbReference type="Gene3D" id="1.10.1200.10">
    <property type="entry name" value="ACP-like"/>
    <property type="match status" value="1"/>
</dbReference>
<dbReference type="EMBL" id="JBHSBL010000037">
    <property type="protein sequence ID" value="MFC4072486.1"/>
    <property type="molecule type" value="Genomic_DNA"/>
</dbReference>
<dbReference type="InterPro" id="IPR036736">
    <property type="entry name" value="ACP-like_sf"/>
</dbReference>
<gene>
    <name evidence="1" type="ORF">ACFO0C_46805</name>
</gene>
<name>A0ABV8J8J6_9ACTN</name>
<dbReference type="SUPFAM" id="SSF47336">
    <property type="entry name" value="ACP-like"/>
    <property type="match status" value="1"/>
</dbReference>
<protein>
    <submittedName>
        <fullName evidence="1">Acyl carrier protein</fullName>
    </submittedName>
</protein>
<dbReference type="Proteomes" id="UP001595867">
    <property type="component" value="Unassembled WGS sequence"/>
</dbReference>
<dbReference type="RefSeq" id="WP_378073361.1">
    <property type="nucleotide sequence ID" value="NZ_JBHSBL010000037.1"/>
</dbReference>
<comment type="caution">
    <text evidence="1">The sequence shown here is derived from an EMBL/GenBank/DDBJ whole genome shotgun (WGS) entry which is preliminary data.</text>
</comment>
<evidence type="ECO:0000313" key="2">
    <source>
        <dbReference type="Proteomes" id="UP001595867"/>
    </source>
</evidence>
<organism evidence="1 2">
    <name type="scientific">Actinoplanes subglobosus</name>
    <dbReference type="NCBI Taxonomy" id="1547892"/>
    <lineage>
        <taxon>Bacteria</taxon>
        <taxon>Bacillati</taxon>
        <taxon>Actinomycetota</taxon>
        <taxon>Actinomycetes</taxon>
        <taxon>Micromonosporales</taxon>
        <taxon>Micromonosporaceae</taxon>
        <taxon>Actinoplanes</taxon>
    </lineage>
</organism>